<feature type="domain" description="DUF3475" evidence="2">
    <location>
        <begin position="33"/>
        <end position="89"/>
    </location>
</feature>
<dbReference type="EMBL" id="CAUOFW020000886">
    <property type="protein sequence ID" value="CAK9138397.1"/>
    <property type="molecule type" value="Genomic_DNA"/>
</dbReference>
<evidence type="ECO:0000259" key="2">
    <source>
        <dbReference type="Pfam" id="PF11961"/>
    </source>
</evidence>
<dbReference type="Proteomes" id="UP001642360">
    <property type="component" value="Unassembled WGS sequence"/>
</dbReference>
<dbReference type="InterPro" id="IPR021864">
    <property type="entry name" value="DUF3475"/>
</dbReference>
<dbReference type="Pfam" id="PF05003">
    <property type="entry name" value="DUF668"/>
    <property type="match status" value="1"/>
</dbReference>
<gene>
    <name evidence="3" type="ORF">ILEXP_LOCUS5740</name>
</gene>
<sequence length="576" mass="65271">MGGEQVIDSWFSNLWRTSRKSMTLEPDKAVIGILAFEVASLMSKVVNLWHYLSDKQIVRLREEIVNSLGIQKLVSDNDYYLMDLALIEIVEKLECVAKSVVRLGKRCVDPVYQNLERIFDDSVEIVLNCCAWEYRPKKMERKVKKMERFVAATAQLYQEVEVLAELEQSLRRMQVTTDLSRVKLLEFQQKVMWQRQEVRHLREMSPWIRTYDYTVRLLLRSLFTIVKRIKHIFGVNQIGAVEGTNDPHHSNTDGLVRSHSISALMQAAVHPSGSNLSKFYSAPLERSASNLELSSGRNKSNNKKAHAFILSGKHPRMKTRRLAQAGPFGGCMMAGRTSPVLQSCMPSSSGSLMSTCVFLPDGASIKNTNRMQYSYGDTIYREVSLFHSKRKLLAAPPSTLGDAALALHYANVIILIEKLASSPHLISLDDRNELYNMLPTSVRKSLRAKLKVFIKTLASSVYDEALAVEWGLALIRILEWLAPLAHNMIRWHSERNFEKQHIVSGTNVLLVQTLYFASQAKTEAAIAELLMGLNYLSRFGSEFNKKAFLGSGCSRTCLNYLLYEDNIVHGVIDQTT</sequence>
<dbReference type="AlphaFoldDB" id="A0ABC8R127"/>
<evidence type="ECO:0008006" key="5">
    <source>
        <dbReference type="Google" id="ProtNLM"/>
    </source>
</evidence>
<reference evidence="3 4" key="1">
    <citation type="submission" date="2024-02" db="EMBL/GenBank/DDBJ databases">
        <authorList>
            <person name="Vignale AGUSTIN F."/>
            <person name="Sosa J E."/>
            <person name="Modenutti C."/>
        </authorList>
    </citation>
    <scope>NUCLEOTIDE SEQUENCE [LARGE SCALE GENOMIC DNA]</scope>
</reference>
<dbReference type="Pfam" id="PF11961">
    <property type="entry name" value="DUF3475"/>
    <property type="match status" value="1"/>
</dbReference>
<dbReference type="InterPro" id="IPR007700">
    <property type="entry name" value="DUF668"/>
</dbReference>
<keyword evidence="4" id="KW-1185">Reference proteome</keyword>
<evidence type="ECO:0000313" key="4">
    <source>
        <dbReference type="Proteomes" id="UP001642360"/>
    </source>
</evidence>
<evidence type="ECO:0000313" key="3">
    <source>
        <dbReference type="EMBL" id="CAK9138397.1"/>
    </source>
</evidence>
<evidence type="ECO:0000259" key="1">
    <source>
        <dbReference type="Pfam" id="PF05003"/>
    </source>
</evidence>
<name>A0ABC8R127_9AQUA</name>
<dbReference type="PANTHER" id="PTHR31371">
    <property type="entry name" value="BNAC09G50660D PROTEIN"/>
    <property type="match status" value="1"/>
</dbReference>
<organism evidence="3 4">
    <name type="scientific">Ilex paraguariensis</name>
    <name type="common">yerba mate</name>
    <dbReference type="NCBI Taxonomy" id="185542"/>
    <lineage>
        <taxon>Eukaryota</taxon>
        <taxon>Viridiplantae</taxon>
        <taxon>Streptophyta</taxon>
        <taxon>Embryophyta</taxon>
        <taxon>Tracheophyta</taxon>
        <taxon>Spermatophyta</taxon>
        <taxon>Magnoliopsida</taxon>
        <taxon>eudicotyledons</taxon>
        <taxon>Gunneridae</taxon>
        <taxon>Pentapetalae</taxon>
        <taxon>asterids</taxon>
        <taxon>campanulids</taxon>
        <taxon>Aquifoliales</taxon>
        <taxon>Aquifoliaceae</taxon>
        <taxon>Ilex</taxon>
    </lineage>
</organism>
<comment type="caution">
    <text evidence="3">The sequence shown here is derived from an EMBL/GenBank/DDBJ whole genome shotgun (WGS) entry which is preliminary data.</text>
</comment>
<dbReference type="PANTHER" id="PTHR31371:SF4">
    <property type="entry name" value="DUF668 DOMAIN-CONTAINING PROTEIN"/>
    <property type="match status" value="1"/>
</dbReference>
<proteinExistence type="predicted"/>
<protein>
    <recommendedName>
        <fullName evidence="5">DUF668 domain-containing protein</fullName>
    </recommendedName>
</protein>
<feature type="domain" description="DUF668" evidence="1">
    <location>
        <begin position="399"/>
        <end position="490"/>
    </location>
</feature>
<accession>A0ABC8R127</accession>